<protein>
    <submittedName>
        <fullName evidence="2 3">Uncharacterized protein</fullName>
    </submittedName>
</protein>
<feature type="region of interest" description="Disordered" evidence="1">
    <location>
        <begin position="139"/>
        <end position="158"/>
    </location>
</feature>
<evidence type="ECO:0000256" key="1">
    <source>
        <dbReference type="SAM" id="MobiDB-lite"/>
    </source>
</evidence>
<reference evidence="2 4" key="1">
    <citation type="journal article" date="2012" name="Nature">
        <title>Algal genomes reveal evolutionary mosaicism and the fate of nucleomorphs.</title>
        <authorList>
            <consortium name="DOE Joint Genome Institute"/>
            <person name="Curtis B.A."/>
            <person name="Tanifuji G."/>
            <person name="Burki F."/>
            <person name="Gruber A."/>
            <person name="Irimia M."/>
            <person name="Maruyama S."/>
            <person name="Arias M.C."/>
            <person name="Ball S.G."/>
            <person name="Gile G.H."/>
            <person name="Hirakawa Y."/>
            <person name="Hopkins J.F."/>
            <person name="Kuo A."/>
            <person name="Rensing S.A."/>
            <person name="Schmutz J."/>
            <person name="Symeonidi A."/>
            <person name="Elias M."/>
            <person name="Eveleigh R.J."/>
            <person name="Herman E.K."/>
            <person name="Klute M.J."/>
            <person name="Nakayama T."/>
            <person name="Obornik M."/>
            <person name="Reyes-Prieto A."/>
            <person name="Armbrust E.V."/>
            <person name="Aves S.J."/>
            <person name="Beiko R.G."/>
            <person name="Coutinho P."/>
            <person name="Dacks J.B."/>
            <person name="Durnford D.G."/>
            <person name="Fast N.M."/>
            <person name="Green B.R."/>
            <person name="Grisdale C.J."/>
            <person name="Hempel F."/>
            <person name="Henrissat B."/>
            <person name="Hoppner M.P."/>
            <person name="Ishida K."/>
            <person name="Kim E."/>
            <person name="Koreny L."/>
            <person name="Kroth P.G."/>
            <person name="Liu Y."/>
            <person name="Malik S.B."/>
            <person name="Maier U.G."/>
            <person name="McRose D."/>
            <person name="Mock T."/>
            <person name="Neilson J.A."/>
            <person name="Onodera N.T."/>
            <person name="Poole A.M."/>
            <person name="Pritham E.J."/>
            <person name="Richards T.A."/>
            <person name="Rocap G."/>
            <person name="Roy S.W."/>
            <person name="Sarai C."/>
            <person name="Schaack S."/>
            <person name="Shirato S."/>
            <person name="Slamovits C.H."/>
            <person name="Spencer D.F."/>
            <person name="Suzuki S."/>
            <person name="Worden A.Z."/>
            <person name="Zauner S."/>
            <person name="Barry K."/>
            <person name="Bell C."/>
            <person name="Bharti A.K."/>
            <person name="Crow J.A."/>
            <person name="Grimwood J."/>
            <person name="Kramer R."/>
            <person name="Lindquist E."/>
            <person name="Lucas S."/>
            <person name="Salamov A."/>
            <person name="McFadden G.I."/>
            <person name="Lane C.E."/>
            <person name="Keeling P.J."/>
            <person name="Gray M.W."/>
            <person name="Grigoriev I.V."/>
            <person name="Archibald J.M."/>
        </authorList>
    </citation>
    <scope>NUCLEOTIDE SEQUENCE</scope>
    <source>
        <strain evidence="2 4">CCMP2712</strain>
    </source>
</reference>
<name>L1K3U6_GUITC</name>
<dbReference type="HOGENOM" id="CLU_1130846_0_0_1"/>
<dbReference type="KEGG" id="gtt:GUITHDRAFT_160387"/>
<evidence type="ECO:0000313" key="2">
    <source>
        <dbReference type="EMBL" id="EKX55145.1"/>
    </source>
</evidence>
<dbReference type="Proteomes" id="UP000011087">
    <property type="component" value="Unassembled WGS sequence"/>
</dbReference>
<accession>L1K3U6</accession>
<reference evidence="3" key="3">
    <citation type="submission" date="2015-06" db="UniProtKB">
        <authorList>
            <consortium name="EnsemblProtists"/>
        </authorList>
    </citation>
    <scope>IDENTIFICATION</scope>
</reference>
<proteinExistence type="predicted"/>
<dbReference type="PaxDb" id="55529-EKX55145"/>
<evidence type="ECO:0000313" key="4">
    <source>
        <dbReference type="Proteomes" id="UP000011087"/>
    </source>
</evidence>
<keyword evidence="4" id="KW-1185">Reference proteome</keyword>
<organism evidence="2">
    <name type="scientific">Guillardia theta (strain CCMP2712)</name>
    <name type="common">Cryptophyte</name>
    <dbReference type="NCBI Taxonomy" id="905079"/>
    <lineage>
        <taxon>Eukaryota</taxon>
        <taxon>Cryptophyceae</taxon>
        <taxon>Pyrenomonadales</taxon>
        <taxon>Geminigeraceae</taxon>
        <taxon>Guillardia</taxon>
    </lineage>
</organism>
<reference evidence="4" key="2">
    <citation type="submission" date="2012-11" db="EMBL/GenBank/DDBJ databases">
        <authorList>
            <person name="Kuo A."/>
            <person name="Curtis B.A."/>
            <person name="Tanifuji G."/>
            <person name="Burki F."/>
            <person name="Gruber A."/>
            <person name="Irimia M."/>
            <person name="Maruyama S."/>
            <person name="Arias M.C."/>
            <person name="Ball S.G."/>
            <person name="Gile G.H."/>
            <person name="Hirakawa Y."/>
            <person name="Hopkins J.F."/>
            <person name="Rensing S.A."/>
            <person name="Schmutz J."/>
            <person name="Symeonidi A."/>
            <person name="Elias M."/>
            <person name="Eveleigh R.J."/>
            <person name="Herman E.K."/>
            <person name="Klute M.J."/>
            <person name="Nakayama T."/>
            <person name="Obornik M."/>
            <person name="Reyes-Prieto A."/>
            <person name="Armbrust E.V."/>
            <person name="Aves S.J."/>
            <person name="Beiko R.G."/>
            <person name="Coutinho P."/>
            <person name="Dacks J.B."/>
            <person name="Durnford D.G."/>
            <person name="Fast N.M."/>
            <person name="Green B.R."/>
            <person name="Grisdale C."/>
            <person name="Hempe F."/>
            <person name="Henrissat B."/>
            <person name="Hoppner M.P."/>
            <person name="Ishida K.-I."/>
            <person name="Kim E."/>
            <person name="Koreny L."/>
            <person name="Kroth P.G."/>
            <person name="Liu Y."/>
            <person name="Malik S.-B."/>
            <person name="Maier U.G."/>
            <person name="McRose D."/>
            <person name="Mock T."/>
            <person name="Neilson J.A."/>
            <person name="Onodera N.T."/>
            <person name="Poole A.M."/>
            <person name="Pritham E.J."/>
            <person name="Richards T.A."/>
            <person name="Rocap G."/>
            <person name="Roy S.W."/>
            <person name="Sarai C."/>
            <person name="Schaack S."/>
            <person name="Shirato S."/>
            <person name="Slamovits C.H."/>
            <person name="Spencer D.F."/>
            <person name="Suzuki S."/>
            <person name="Worden A.Z."/>
            <person name="Zauner S."/>
            <person name="Barry K."/>
            <person name="Bell C."/>
            <person name="Bharti A.K."/>
            <person name="Crow J.A."/>
            <person name="Grimwood J."/>
            <person name="Kramer R."/>
            <person name="Lindquist E."/>
            <person name="Lucas S."/>
            <person name="Salamov A."/>
            <person name="McFadden G.I."/>
            <person name="Lane C.E."/>
            <person name="Keeling P.J."/>
            <person name="Gray M.W."/>
            <person name="Grigoriev I.V."/>
            <person name="Archibald J.M."/>
        </authorList>
    </citation>
    <scope>NUCLEOTIDE SEQUENCE</scope>
    <source>
        <strain evidence="4">CCMP2712</strain>
    </source>
</reference>
<dbReference type="EnsemblProtists" id="EKX55145">
    <property type="protein sequence ID" value="EKX55145"/>
    <property type="gene ID" value="GUITHDRAFT_160387"/>
</dbReference>
<dbReference type="GeneID" id="17311841"/>
<evidence type="ECO:0000313" key="3">
    <source>
        <dbReference type="EnsemblProtists" id="EKX55145"/>
    </source>
</evidence>
<dbReference type="AlphaFoldDB" id="L1K3U6"/>
<dbReference type="RefSeq" id="XP_005842125.1">
    <property type="nucleotide sequence ID" value="XM_005842068.1"/>
</dbReference>
<sequence>MDCSSWDGWLDLGVACGLDSQFDGLGADIGASDNSNFDPALTEAAILYTTPVVDEQHELKQAVDFSDAGIFLADDGLLHDDPGHAVDWSLIGSLSETRAVEVRTVPSHEEIEERLAYEPAPGGGDADMYATDQIEATGLPSAVPAGGSRPATARKGQQRWMRTTRIIQEYRRQVLHNHELEEVLEAQLSQDFTEGLDGLYETDEPTERKFAKNTLHNMFRRAQLIPEIEGAWREAFEGRLRFMYEG</sequence>
<dbReference type="EMBL" id="JH992965">
    <property type="protein sequence ID" value="EKX55145.1"/>
    <property type="molecule type" value="Genomic_DNA"/>
</dbReference>
<gene>
    <name evidence="2" type="ORF">GUITHDRAFT_160387</name>
</gene>